<comment type="caution">
    <text evidence="1">The sequence shown here is derived from an EMBL/GenBank/DDBJ whole genome shotgun (WGS) entry which is preliminary data.</text>
</comment>
<dbReference type="Proteomes" id="UP001551584">
    <property type="component" value="Unassembled WGS sequence"/>
</dbReference>
<gene>
    <name evidence="1" type="ORF">AB0D95_16150</name>
</gene>
<dbReference type="EMBL" id="JBEZNA010000034">
    <property type="protein sequence ID" value="MEU9578768.1"/>
    <property type="molecule type" value="Genomic_DNA"/>
</dbReference>
<evidence type="ECO:0000313" key="1">
    <source>
        <dbReference type="EMBL" id="MEU9578768.1"/>
    </source>
</evidence>
<reference evidence="1 2" key="1">
    <citation type="submission" date="2024-06" db="EMBL/GenBank/DDBJ databases">
        <title>The Natural Products Discovery Center: Release of the First 8490 Sequenced Strains for Exploring Actinobacteria Biosynthetic Diversity.</title>
        <authorList>
            <person name="Kalkreuter E."/>
            <person name="Kautsar S.A."/>
            <person name="Yang D."/>
            <person name="Bader C.D."/>
            <person name="Teijaro C.N."/>
            <person name="Fluegel L."/>
            <person name="Davis C.M."/>
            <person name="Simpson J.R."/>
            <person name="Lauterbach L."/>
            <person name="Steele A.D."/>
            <person name="Gui C."/>
            <person name="Meng S."/>
            <person name="Li G."/>
            <person name="Viehrig K."/>
            <person name="Ye F."/>
            <person name="Su P."/>
            <person name="Kiefer A.F."/>
            <person name="Nichols A."/>
            <person name="Cepeda A.J."/>
            <person name="Yan W."/>
            <person name="Fan B."/>
            <person name="Jiang Y."/>
            <person name="Adhikari A."/>
            <person name="Zheng C.-J."/>
            <person name="Schuster L."/>
            <person name="Cowan T.M."/>
            <person name="Smanski M.J."/>
            <person name="Chevrette M.G."/>
            <person name="De Carvalho L.P.S."/>
            <person name="Shen B."/>
        </authorList>
    </citation>
    <scope>NUCLEOTIDE SEQUENCE [LARGE SCALE GENOMIC DNA]</scope>
    <source>
        <strain evidence="1 2">NPDC048117</strain>
    </source>
</reference>
<keyword evidence="2" id="KW-1185">Reference proteome</keyword>
<proteinExistence type="predicted"/>
<accession>A0ABV3ERB9</accession>
<name>A0ABV3ERB9_9ACTN</name>
<organism evidence="1 2">
    <name type="scientific">Streptomyces chilikensis</name>
    <dbReference type="NCBI Taxonomy" id="1194079"/>
    <lineage>
        <taxon>Bacteria</taxon>
        <taxon>Bacillati</taxon>
        <taxon>Actinomycetota</taxon>
        <taxon>Actinomycetes</taxon>
        <taxon>Kitasatosporales</taxon>
        <taxon>Streptomycetaceae</taxon>
        <taxon>Streptomyces</taxon>
    </lineage>
</organism>
<dbReference type="RefSeq" id="WP_359273080.1">
    <property type="nucleotide sequence ID" value="NZ_JBEZNA010000034.1"/>
</dbReference>
<evidence type="ECO:0000313" key="2">
    <source>
        <dbReference type="Proteomes" id="UP001551584"/>
    </source>
</evidence>
<protein>
    <submittedName>
        <fullName evidence="1">Uncharacterized protein</fullName>
    </submittedName>
</protein>
<sequence length="130" mass="14793">MNNQRLADLFRATQERAHKEAPHLPEPTVHATEYQVSCLPDDDINSHLYAITVQYGGDNRYAVIRHSMCLGADGTWDHGVKEYDRGDDWLTAHRFDLDTALQLAKEQARLITVNGRTVTGALTRRKQHEP</sequence>